<protein>
    <submittedName>
        <fullName evidence="1">Retrovirus-related Pol polyprotein from transposon TNT 1-94</fullName>
    </submittedName>
</protein>
<dbReference type="EMBL" id="BKCJ010442547">
    <property type="protein sequence ID" value="GFA54295.1"/>
    <property type="molecule type" value="Genomic_DNA"/>
</dbReference>
<proteinExistence type="predicted"/>
<dbReference type="AlphaFoldDB" id="A0A699JS53"/>
<sequence>TQAEHPKGNSLSDCSLSDLEMLKTPKTFQLKNKGLVAETFDWDEEEVLDDEEVTQVKVLIALADDELTVGMNHARNDEWIDITMRKVNILLSMDEDTD</sequence>
<name>A0A699JS53_TANCI</name>
<gene>
    <name evidence="1" type="ORF">Tci_626267</name>
</gene>
<evidence type="ECO:0000313" key="1">
    <source>
        <dbReference type="EMBL" id="GFA54295.1"/>
    </source>
</evidence>
<comment type="caution">
    <text evidence="1">The sequence shown here is derived from an EMBL/GenBank/DDBJ whole genome shotgun (WGS) entry which is preliminary data.</text>
</comment>
<reference evidence="1" key="1">
    <citation type="journal article" date="2019" name="Sci. Rep.">
        <title>Draft genome of Tanacetum cinerariifolium, the natural source of mosquito coil.</title>
        <authorList>
            <person name="Yamashiro T."/>
            <person name="Shiraishi A."/>
            <person name="Satake H."/>
            <person name="Nakayama K."/>
        </authorList>
    </citation>
    <scope>NUCLEOTIDE SEQUENCE</scope>
</reference>
<organism evidence="1">
    <name type="scientific">Tanacetum cinerariifolium</name>
    <name type="common">Dalmatian daisy</name>
    <name type="synonym">Chrysanthemum cinerariifolium</name>
    <dbReference type="NCBI Taxonomy" id="118510"/>
    <lineage>
        <taxon>Eukaryota</taxon>
        <taxon>Viridiplantae</taxon>
        <taxon>Streptophyta</taxon>
        <taxon>Embryophyta</taxon>
        <taxon>Tracheophyta</taxon>
        <taxon>Spermatophyta</taxon>
        <taxon>Magnoliopsida</taxon>
        <taxon>eudicotyledons</taxon>
        <taxon>Gunneridae</taxon>
        <taxon>Pentapetalae</taxon>
        <taxon>asterids</taxon>
        <taxon>campanulids</taxon>
        <taxon>Asterales</taxon>
        <taxon>Asteraceae</taxon>
        <taxon>Asteroideae</taxon>
        <taxon>Anthemideae</taxon>
        <taxon>Anthemidinae</taxon>
        <taxon>Tanacetum</taxon>
    </lineage>
</organism>
<accession>A0A699JS53</accession>
<feature type="non-terminal residue" evidence="1">
    <location>
        <position position="1"/>
    </location>
</feature>